<feature type="signal peptide" evidence="4">
    <location>
        <begin position="1"/>
        <end position="25"/>
    </location>
</feature>
<evidence type="ECO:0000259" key="5">
    <source>
        <dbReference type="SMART" id="SM00218"/>
    </source>
</evidence>
<reference evidence="7" key="1">
    <citation type="submission" date="2022-07" db="EMBL/GenBank/DDBJ databases">
        <title>Complete Genome Sequence of the Radioresistant Bacterium Deinococcus aetherius ST0316, Isolated from the Air Dust collected in Lower Stratosphere above Japan.</title>
        <authorList>
            <person name="Satoh K."/>
            <person name="Hagiwara K."/>
            <person name="Katsumata K."/>
            <person name="Kubo A."/>
            <person name="Yokobori S."/>
            <person name="Yamagishi A."/>
            <person name="Oono Y."/>
            <person name="Narumi I."/>
        </authorList>
    </citation>
    <scope>NUCLEOTIDE SEQUENCE</scope>
    <source>
        <strain evidence="7">ST0316</strain>
        <plasmid evidence="7">pDAETH-1</plasmid>
    </source>
</reference>
<accession>A0ABM8AJ19</accession>
<name>A0ABM8AJ19_9DEIO</name>
<feature type="chain" id="PRO_5046728535" description="Calx-beta domain-containing protein" evidence="4">
    <location>
        <begin position="26"/>
        <end position="1003"/>
    </location>
</feature>
<evidence type="ECO:0000313" key="7">
    <source>
        <dbReference type="EMBL" id="BDP43802.1"/>
    </source>
</evidence>
<dbReference type="Pfam" id="PF03160">
    <property type="entry name" value="Calx-beta"/>
    <property type="match status" value="1"/>
</dbReference>
<evidence type="ECO:0008006" key="9">
    <source>
        <dbReference type="Google" id="ProtNLM"/>
    </source>
</evidence>
<dbReference type="Pfam" id="PF17164">
    <property type="entry name" value="DUF5122"/>
    <property type="match status" value="6"/>
</dbReference>
<evidence type="ECO:0000313" key="8">
    <source>
        <dbReference type="Proteomes" id="UP001064971"/>
    </source>
</evidence>
<evidence type="ECO:0000256" key="3">
    <source>
        <dbReference type="ARBA" id="ARBA00022837"/>
    </source>
</evidence>
<dbReference type="Gene3D" id="2.80.10.50">
    <property type="match status" value="3"/>
</dbReference>
<dbReference type="NCBIfam" id="TIGR02608">
    <property type="entry name" value="delta_60_rpt"/>
    <property type="match status" value="7"/>
</dbReference>
<evidence type="ECO:0000256" key="4">
    <source>
        <dbReference type="SAM" id="SignalP"/>
    </source>
</evidence>
<feature type="domain" description="ZU5" evidence="5">
    <location>
        <begin position="29"/>
        <end position="127"/>
    </location>
</feature>
<dbReference type="SUPFAM" id="SSF63829">
    <property type="entry name" value="Calcium-dependent phosphotriesterase"/>
    <property type="match status" value="1"/>
</dbReference>
<dbReference type="Pfam" id="PF00791">
    <property type="entry name" value="ZU5"/>
    <property type="match status" value="1"/>
</dbReference>
<evidence type="ECO:0000256" key="2">
    <source>
        <dbReference type="ARBA" id="ARBA00022737"/>
    </source>
</evidence>
<dbReference type="InterPro" id="IPR013431">
    <property type="entry name" value="Delta_60_rpt"/>
</dbReference>
<keyword evidence="8" id="KW-1185">Reference proteome</keyword>
<dbReference type="InterPro" id="IPR003644">
    <property type="entry name" value="Calx_beta"/>
</dbReference>
<dbReference type="Gene3D" id="2.60.40.2030">
    <property type="match status" value="1"/>
</dbReference>
<organism evidence="7 8">
    <name type="scientific">Deinococcus aetherius</name>
    <dbReference type="NCBI Taxonomy" id="200252"/>
    <lineage>
        <taxon>Bacteria</taxon>
        <taxon>Thermotogati</taxon>
        <taxon>Deinococcota</taxon>
        <taxon>Deinococci</taxon>
        <taxon>Deinococcales</taxon>
        <taxon>Deinococcaceae</taxon>
        <taxon>Deinococcus</taxon>
    </lineage>
</organism>
<dbReference type="InterPro" id="IPR000906">
    <property type="entry name" value="ZU5_dom"/>
</dbReference>
<keyword evidence="3" id="KW-0106">Calcium</keyword>
<sequence length="1003" mass="102641">MRTHLHFLRFVLGSAGLLLTLTACAGNGGGPPVSEMIGPAGGAVADPSGARVVIPPGALTQATAIAIEQTSAGAPALPGGLTAFGPMFAFTPHGTTFAVPVTLTLPSNSTSLPAGSTPELYKTNAGNQWERVAGAMFGANTVSASVTGFSFAQVVVPPLQRNDPLREWTFSDFRGRSMTKAQIFSGVKIGGLFEDIRDFGPVSNLTADLLDHEITSVGGNIIPQDRRANGQVFSTADGVTYGVFAEAPYATFVGEPAGSSVVLRQFQSFIKRAENASLTFTLTSAFIDLRDDGGGFDHLPTGVLECNYPPNQVSAQDACQDLVRGQVILAVQAYTNTSTNPGRTFFYTAGVAEMQGHTRDFRATVTHSMSSRTPLWSPDDFEADIFNDSRQALMSFKGPRTYTVDLSSIAVGEEFTLGSTALAEATNRQGNKRGNSRRELASAASAFLRDPLSIGGTTLTMTGLEPTNNPGPVPPVDVLVEPAPCTPGSDPGAGVLQFSAADYAIDEFGGATQPVRITRTGGSSGAVTATLTTGGGTAVAGTDYTPVNATVFFADGDTQARTAEIPILQNDADETSGRTVNLTLSQPGGCAALGPQNTAVLTLLDDDLPPPPPDPNGFLDPTFGTGGKVTTEGFGGDDSAMALQADGKVVMAGGSTDAFVLARYNADGNLDTSFGTGGKVTADLIPGGIVQEVANGVAVQPDGKIVVIGHTRSGPPFTFALARYNADGSPDTSFSAGGKVTTGVSGRAFAVALQPDGKLVVAGDDPVSEDFRLARYNPDGSLDARFGSGGVVTTTKAGGSEVARNVLVQPDGKIVVSGDPFGSGGSTGMARYTAGGSLDSSFGAGGTLTLTGARVGAGLALQPDGKFVLVGSVQPDPGINVTRFALRRLNADGSPDSGFGTAGSVTTAFTTQQDSASAVTLQRDGKILASGRSGQGNKFALARYNADGSLDASFLGGGTTEISFFGFAANAENVVLQADGKIVLGGFAQTLSNIGYALARINP</sequence>
<dbReference type="SUPFAM" id="SSF141072">
    <property type="entry name" value="CalX-like"/>
    <property type="match status" value="1"/>
</dbReference>
<evidence type="ECO:0000259" key="6">
    <source>
        <dbReference type="SMART" id="SM00237"/>
    </source>
</evidence>
<dbReference type="Proteomes" id="UP001064971">
    <property type="component" value="Plasmid pDAETH-1"/>
</dbReference>
<evidence type="ECO:0000256" key="1">
    <source>
        <dbReference type="ARBA" id="ARBA00022729"/>
    </source>
</evidence>
<dbReference type="SMART" id="SM00237">
    <property type="entry name" value="Calx_beta"/>
    <property type="match status" value="1"/>
</dbReference>
<keyword evidence="2" id="KW-0677">Repeat</keyword>
<dbReference type="InterPro" id="IPR038081">
    <property type="entry name" value="CalX-like_sf"/>
</dbReference>
<protein>
    <recommendedName>
        <fullName evidence="9">Calx-beta domain-containing protein</fullName>
    </recommendedName>
</protein>
<keyword evidence="7" id="KW-0614">Plasmid</keyword>
<dbReference type="RefSeq" id="WP_264777645.1">
    <property type="nucleotide sequence ID" value="NZ_AP026561.1"/>
</dbReference>
<geneLocation type="plasmid" evidence="7 8">
    <name>pDAETH-1</name>
</geneLocation>
<dbReference type="SMART" id="SM00218">
    <property type="entry name" value="ZU5"/>
    <property type="match status" value="1"/>
</dbReference>
<proteinExistence type="predicted"/>
<dbReference type="EMBL" id="AP026561">
    <property type="protein sequence ID" value="BDP43802.1"/>
    <property type="molecule type" value="Genomic_DNA"/>
</dbReference>
<gene>
    <name evidence="7" type="ORF">DAETH_37710</name>
</gene>
<feature type="domain" description="Calx-beta" evidence="6">
    <location>
        <begin position="483"/>
        <end position="585"/>
    </location>
</feature>
<dbReference type="Gene3D" id="2.60.220.30">
    <property type="match status" value="1"/>
</dbReference>
<keyword evidence="1 4" id="KW-0732">Signal</keyword>